<keyword evidence="5" id="KW-1185">Reference proteome</keyword>
<evidence type="ECO:0000259" key="2">
    <source>
        <dbReference type="Pfam" id="PF01575"/>
    </source>
</evidence>
<dbReference type="InterPro" id="IPR054357">
    <property type="entry name" value="MFE-2_N"/>
</dbReference>
<dbReference type="Pfam" id="PF01575">
    <property type="entry name" value="MaoC_dehydratas"/>
    <property type="match status" value="1"/>
</dbReference>
<dbReference type="GO" id="GO:0044594">
    <property type="term" value="F:17-beta-hydroxysteroid dehydrogenase (NAD+) activity"/>
    <property type="evidence" value="ECO:0007669"/>
    <property type="project" value="TreeGrafter"/>
</dbReference>
<name>A0A919R5A3_9ACTN</name>
<feature type="domain" description="MaoC-like" evidence="2">
    <location>
        <begin position="159"/>
        <end position="267"/>
    </location>
</feature>
<dbReference type="GO" id="GO:0003857">
    <property type="term" value="F:(3S)-3-hydroxyacyl-CoA dehydrogenase (NAD+) activity"/>
    <property type="evidence" value="ECO:0007669"/>
    <property type="project" value="TreeGrafter"/>
</dbReference>
<dbReference type="GO" id="GO:0004300">
    <property type="term" value="F:enoyl-CoA hydratase activity"/>
    <property type="evidence" value="ECO:0007669"/>
    <property type="project" value="TreeGrafter"/>
</dbReference>
<feature type="domain" description="Peroxisomal multifunctional enzyme type 2-like N-terminal" evidence="3">
    <location>
        <begin position="20"/>
        <end position="143"/>
    </location>
</feature>
<reference evidence="4" key="1">
    <citation type="submission" date="2021-01" db="EMBL/GenBank/DDBJ databases">
        <title>Whole genome shotgun sequence of Sphaerisporangium rufum NBRC 109079.</title>
        <authorList>
            <person name="Komaki H."/>
            <person name="Tamura T."/>
        </authorList>
    </citation>
    <scope>NUCLEOTIDE SEQUENCE</scope>
    <source>
        <strain evidence="4">NBRC 109079</strain>
    </source>
</reference>
<sequence>MGLDPAAVGRTGEPLDVAWESRDALLYAVAVGAGHDPAAELALTTENTEGVPQRALPSFAALLSQRVPRPDVGTYDRAMLLHAEQHLELRAPLPVAGRARLTAEVLAVHDKGTGAVVWTGVRAVDPATGAPLFSTRSAAFIRGAGGFGGPRGTAEPWEAPAREPDEVVRFRTRPEQALLYRLTGDRNPLHSDPGFAARAGFDRPILHGMCTYGFTARALVAAACGGDPDRLATLGGRFRGPVVPGDALEVRLWRDGRAVLFQTLRGDGAVVIDRGVARLDDIRPAGLA</sequence>
<dbReference type="InterPro" id="IPR002539">
    <property type="entry name" value="MaoC-like_dom"/>
</dbReference>
<comment type="similarity">
    <text evidence="1">Belongs to the enoyl-CoA hydratase/isomerase family.</text>
</comment>
<organism evidence="4 5">
    <name type="scientific">Sphaerisporangium rufum</name>
    <dbReference type="NCBI Taxonomy" id="1381558"/>
    <lineage>
        <taxon>Bacteria</taxon>
        <taxon>Bacillati</taxon>
        <taxon>Actinomycetota</taxon>
        <taxon>Actinomycetes</taxon>
        <taxon>Streptosporangiales</taxon>
        <taxon>Streptosporangiaceae</taxon>
        <taxon>Sphaerisporangium</taxon>
    </lineage>
</organism>
<comment type="caution">
    <text evidence="4">The sequence shown here is derived from an EMBL/GenBank/DDBJ whole genome shotgun (WGS) entry which is preliminary data.</text>
</comment>
<protein>
    <submittedName>
        <fullName evidence="4">3-hydroxyacyl-thioester dehydratase HtdY</fullName>
    </submittedName>
</protein>
<dbReference type="CDD" id="cd03448">
    <property type="entry name" value="HDE_HSD"/>
    <property type="match status" value="1"/>
</dbReference>
<dbReference type="Pfam" id="PF22622">
    <property type="entry name" value="MFE-2_hydrat-2_N"/>
    <property type="match status" value="1"/>
</dbReference>
<evidence type="ECO:0000256" key="1">
    <source>
        <dbReference type="ARBA" id="ARBA00005254"/>
    </source>
</evidence>
<dbReference type="Proteomes" id="UP000655287">
    <property type="component" value="Unassembled WGS sequence"/>
</dbReference>
<dbReference type="PANTHER" id="PTHR13078:SF56">
    <property type="entry name" value="PEROXISOMAL MULTIFUNCTIONAL ENZYME TYPE 2"/>
    <property type="match status" value="1"/>
</dbReference>
<evidence type="ECO:0000313" key="4">
    <source>
        <dbReference type="EMBL" id="GII78565.1"/>
    </source>
</evidence>
<dbReference type="EMBL" id="BOOU01000050">
    <property type="protein sequence ID" value="GII78565.1"/>
    <property type="molecule type" value="Genomic_DNA"/>
</dbReference>
<dbReference type="GO" id="GO:0006635">
    <property type="term" value="P:fatty acid beta-oxidation"/>
    <property type="evidence" value="ECO:0007669"/>
    <property type="project" value="TreeGrafter"/>
</dbReference>
<proteinExistence type="inferred from homology"/>
<accession>A0A919R5A3</accession>
<dbReference type="PANTHER" id="PTHR13078">
    <property type="entry name" value="PEROXISOMAL MULTIFUNCTIONAL ENZYME TYPE 2-RELATED"/>
    <property type="match status" value="1"/>
</dbReference>
<dbReference type="SUPFAM" id="SSF54637">
    <property type="entry name" value="Thioesterase/thiol ester dehydrase-isomerase"/>
    <property type="match status" value="2"/>
</dbReference>
<evidence type="ECO:0000259" key="3">
    <source>
        <dbReference type="Pfam" id="PF22622"/>
    </source>
</evidence>
<evidence type="ECO:0000313" key="5">
    <source>
        <dbReference type="Proteomes" id="UP000655287"/>
    </source>
</evidence>
<dbReference type="AlphaFoldDB" id="A0A919R5A3"/>
<dbReference type="RefSeq" id="WP_203986743.1">
    <property type="nucleotide sequence ID" value="NZ_BOOU01000050.1"/>
</dbReference>
<gene>
    <name evidence="4" type="primary">htdY</name>
    <name evidence="4" type="ORF">Sru01_35470</name>
</gene>
<dbReference type="Gene3D" id="3.10.129.10">
    <property type="entry name" value="Hotdog Thioesterase"/>
    <property type="match status" value="1"/>
</dbReference>
<dbReference type="InterPro" id="IPR029069">
    <property type="entry name" value="HotDog_dom_sf"/>
</dbReference>